<accession>A0A9N9GUG7</accession>
<feature type="domain" description="Integrase catalytic" evidence="1">
    <location>
        <begin position="136"/>
        <end position="232"/>
    </location>
</feature>
<dbReference type="InterPro" id="IPR041588">
    <property type="entry name" value="Integrase_H2C2"/>
</dbReference>
<dbReference type="InterPro" id="IPR050951">
    <property type="entry name" value="Retrovirus_Pol_polyprotein"/>
</dbReference>
<dbReference type="GO" id="GO:0005634">
    <property type="term" value="C:nucleus"/>
    <property type="evidence" value="ECO:0007669"/>
    <property type="project" value="UniProtKB-ARBA"/>
</dbReference>
<organism evidence="2 3">
    <name type="scientific">Dentiscutata erythropus</name>
    <dbReference type="NCBI Taxonomy" id="1348616"/>
    <lineage>
        <taxon>Eukaryota</taxon>
        <taxon>Fungi</taxon>
        <taxon>Fungi incertae sedis</taxon>
        <taxon>Mucoromycota</taxon>
        <taxon>Glomeromycotina</taxon>
        <taxon>Glomeromycetes</taxon>
        <taxon>Diversisporales</taxon>
        <taxon>Gigasporaceae</taxon>
        <taxon>Dentiscutata</taxon>
    </lineage>
</organism>
<sequence>MDRYEEIEPDEEVLQEVIRTLSPNPPPATLGGIYLYQQIEFTPNGIRFEGQMYTWYYVEHISAQLSQKPRRAHLGIEKMFEKVRDRYYWPQMYEHIRKYVQAYDACQKHGKNRIQDLTTSGNKYIIVAVDYMTNQHGCPSEIVLDRGLHFNNDMIRYLTQQIEIKHLLLTSYHPQTNGLVKRYNCTLCQVLAKLVNQDQEWDTLISSILFVYRTAKQSTTRFIPFYLTYRCEAKYPDINSNQEGSKNLADQLTTIINDLPVKRSMAVKNINCSQR</sequence>
<name>A0A9N9GUG7_9GLOM</name>
<dbReference type="GO" id="GO:0003676">
    <property type="term" value="F:nucleic acid binding"/>
    <property type="evidence" value="ECO:0007669"/>
    <property type="project" value="InterPro"/>
</dbReference>
<dbReference type="Gene3D" id="1.10.340.70">
    <property type="match status" value="1"/>
</dbReference>
<evidence type="ECO:0000259" key="1">
    <source>
        <dbReference type="PROSITE" id="PS50994"/>
    </source>
</evidence>
<dbReference type="OrthoDB" id="5592268at2759"/>
<comment type="caution">
    <text evidence="2">The sequence shown here is derived from an EMBL/GenBank/DDBJ whole genome shotgun (WGS) entry which is preliminary data.</text>
</comment>
<dbReference type="Gene3D" id="3.30.420.10">
    <property type="entry name" value="Ribonuclease H-like superfamily/Ribonuclease H"/>
    <property type="match status" value="1"/>
</dbReference>
<dbReference type="InterPro" id="IPR036397">
    <property type="entry name" value="RNaseH_sf"/>
</dbReference>
<evidence type="ECO:0000313" key="3">
    <source>
        <dbReference type="Proteomes" id="UP000789405"/>
    </source>
</evidence>
<dbReference type="AlphaFoldDB" id="A0A9N9GUG7"/>
<dbReference type="Pfam" id="PF17921">
    <property type="entry name" value="Integrase_H2C2"/>
    <property type="match status" value="1"/>
</dbReference>
<protein>
    <submittedName>
        <fullName evidence="2">13793_t:CDS:1</fullName>
    </submittedName>
</protein>
<gene>
    <name evidence="2" type="ORF">DERYTH_LOCUS9129</name>
</gene>
<dbReference type="Proteomes" id="UP000789405">
    <property type="component" value="Unassembled WGS sequence"/>
</dbReference>
<proteinExistence type="predicted"/>
<dbReference type="GO" id="GO:0015074">
    <property type="term" value="P:DNA integration"/>
    <property type="evidence" value="ECO:0007669"/>
    <property type="project" value="InterPro"/>
</dbReference>
<dbReference type="SUPFAM" id="SSF53098">
    <property type="entry name" value="Ribonuclease H-like"/>
    <property type="match status" value="1"/>
</dbReference>
<keyword evidence="3" id="KW-1185">Reference proteome</keyword>
<dbReference type="InterPro" id="IPR001584">
    <property type="entry name" value="Integrase_cat-core"/>
</dbReference>
<dbReference type="PROSITE" id="PS50994">
    <property type="entry name" value="INTEGRASE"/>
    <property type="match status" value="1"/>
</dbReference>
<reference evidence="2" key="1">
    <citation type="submission" date="2021-06" db="EMBL/GenBank/DDBJ databases">
        <authorList>
            <person name="Kallberg Y."/>
            <person name="Tangrot J."/>
            <person name="Rosling A."/>
        </authorList>
    </citation>
    <scope>NUCLEOTIDE SEQUENCE</scope>
    <source>
        <strain evidence="2">MA453B</strain>
    </source>
</reference>
<dbReference type="EMBL" id="CAJVPY010004893">
    <property type="protein sequence ID" value="CAG8630647.1"/>
    <property type="molecule type" value="Genomic_DNA"/>
</dbReference>
<dbReference type="InterPro" id="IPR012337">
    <property type="entry name" value="RNaseH-like_sf"/>
</dbReference>
<dbReference type="PANTHER" id="PTHR37984">
    <property type="entry name" value="PROTEIN CBG26694"/>
    <property type="match status" value="1"/>
</dbReference>
<dbReference type="PANTHER" id="PTHR37984:SF15">
    <property type="entry name" value="INTEGRASE CATALYTIC DOMAIN-CONTAINING PROTEIN"/>
    <property type="match status" value="1"/>
</dbReference>
<evidence type="ECO:0000313" key="2">
    <source>
        <dbReference type="EMBL" id="CAG8630647.1"/>
    </source>
</evidence>